<evidence type="ECO:0000313" key="3">
    <source>
        <dbReference type="Proteomes" id="UP000471082"/>
    </source>
</evidence>
<dbReference type="EMBL" id="JAAGYU010001944">
    <property type="protein sequence ID" value="NEL80811.1"/>
    <property type="molecule type" value="Genomic_DNA"/>
</dbReference>
<evidence type="ECO:0000313" key="2">
    <source>
        <dbReference type="EMBL" id="NEL80811.1"/>
    </source>
</evidence>
<feature type="domain" description="YjeF N-terminal" evidence="1">
    <location>
        <begin position="13"/>
        <end position="83"/>
    </location>
</feature>
<comment type="caution">
    <text evidence="2">The sequence shown here is derived from an EMBL/GenBank/DDBJ whole genome shotgun (WGS) entry which is preliminary data.</text>
</comment>
<dbReference type="PROSITE" id="PS51385">
    <property type="entry name" value="YJEF_N"/>
    <property type="match status" value="1"/>
</dbReference>
<name>A0A7X5SCE2_XANPE</name>
<dbReference type="Proteomes" id="UP000471082">
    <property type="component" value="Unassembled WGS sequence"/>
</dbReference>
<protein>
    <submittedName>
        <fullName evidence="2">Bifunctional ADP-dependent NAD(P)H-hydrate dehydratase/NAD(P)H-hydrate epimerase</fullName>
    </submittedName>
</protein>
<dbReference type="Pfam" id="PF03853">
    <property type="entry name" value="YjeF_N"/>
    <property type="match status" value="1"/>
</dbReference>
<dbReference type="SUPFAM" id="SSF64153">
    <property type="entry name" value="YjeF N-terminal domain-like"/>
    <property type="match status" value="1"/>
</dbReference>
<dbReference type="InterPro" id="IPR004443">
    <property type="entry name" value="YjeF_N_dom"/>
</dbReference>
<evidence type="ECO:0000259" key="1">
    <source>
        <dbReference type="PROSITE" id="PS51385"/>
    </source>
</evidence>
<proteinExistence type="predicted"/>
<accession>A0A7X5SCE2</accession>
<reference evidence="2 3" key="1">
    <citation type="submission" date="2019-11" db="EMBL/GenBank/DDBJ databases">
        <title>Genome-resolved metagenomics to study the prevalence of co-infection and intraspecific heterogeneity among plant pathogen metapopulations.</title>
        <authorList>
            <person name="Newberry E."/>
            <person name="Bhandari R."/>
            <person name="Kemble J."/>
            <person name="Sikora E."/>
            <person name="Potnis N."/>
        </authorList>
    </citation>
    <scope>NUCLEOTIDE SEQUENCE [LARGE SCALE GENOMIC DNA]</scope>
    <source>
        <strain evidence="2">Xp_Tom_Tuscaloosa_18b</strain>
    </source>
</reference>
<dbReference type="InterPro" id="IPR036652">
    <property type="entry name" value="YjeF_N_dom_sf"/>
</dbReference>
<feature type="non-terminal residue" evidence="2">
    <location>
        <position position="83"/>
    </location>
</feature>
<dbReference type="Gene3D" id="3.40.50.10260">
    <property type="entry name" value="YjeF N-terminal domain"/>
    <property type="match status" value="1"/>
</dbReference>
<dbReference type="AlphaFoldDB" id="A0A7X5SCE2"/>
<sequence length="83" mass="9155">MYAPLDLYDTAAARRLDTQATTLLGGDGYILMQRAGQAAWQHLLERWPRARRIVVVCGTGNNGGDGYVLARLAQRAVRQVQVV</sequence>
<gene>
    <name evidence="2" type="ORF">G3W61_31680</name>
</gene>
<organism evidence="2 3">
    <name type="scientific">Xanthomonas perforans</name>
    <dbReference type="NCBI Taxonomy" id="442694"/>
    <lineage>
        <taxon>Bacteria</taxon>
        <taxon>Pseudomonadati</taxon>
        <taxon>Pseudomonadota</taxon>
        <taxon>Gammaproteobacteria</taxon>
        <taxon>Lysobacterales</taxon>
        <taxon>Lysobacteraceae</taxon>
        <taxon>Xanthomonas</taxon>
    </lineage>
</organism>